<accession>A0A099KG99</accession>
<dbReference type="RefSeq" id="WP_033083840.1">
    <property type="nucleotide sequence ID" value="NZ_JQEC01000054.1"/>
</dbReference>
<dbReference type="Proteomes" id="UP000029868">
    <property type="component" value="Unassembled WGS sequence"/>
</dbReference>
<proteinExistence type="predicted"/>
<name>A0A099KG99_COLPS</name>
<dbReference type="AlphaFoldDB" id="A0A099KG99"/>
<protein>
    <submittedName>
        <fullName evidence="1">Uncharacterized protein</fullName>
    </submittedName>
</protein>
<sequence length="216" mass="23680">MANQFDPKGKPFSKRLKAFLDDAKSTYNITVGQDSGRTIAWQQKYHVAHMFLYNSYKSTKPSKVATGKRTIAWSHFSDPKVIWATVKFGDFLKTAKNQSPIKEGQKWKSGFEPDQKATEKHVKSLQTKAGIGNAGKAMVSSGLKPCGQPCKCGAGRSKHLDGVAADLNSSHLVTLTSKLTAAKAGTLDAYLALYGLHRPLLNHPTSPEKWHIEAKP</sequence>
<reference evidence="1 2" key="1">
    <citation type="submission" date="2014-08" db="EMBL/GenBank/DDBJ databases">
        <title>Genomic and Phenotypic Diversity of Colwellia psychrerythraea strains from Disparate Marine Basins.</title>
        <authorList>
            <person name="Techtmann S.M."/>
            <person name="Stelling S.C."/>
            <person name="Utturkar S.M."/>
            <person name="Alshibli N."/>
            <person name="Harris A."/>
            <person name="Brown S.D."/>
            <person name="Hazen T.C."/>
        </authorList>
    </citation>
    <scope>NUCLEOTIDE SEQUENCE [LARGE SCALE GENOMIC DNA]</scope>
    <source>
        <strain evidence="1 2">GAB14E</strain>
    </source>
</reference>
<dbReference type="OrthoDB" id="9828148at2"/>
<evidence type="ECO:0000313" key="2">
    <source>
        <dbReference type="Proteomes" id="UP000029868"/>
    </source>
</evidence>
<dbReference type="PATRIC" id="fig|28229.3.peg.3897"/>
<organism evidence="1 2">
    <name type="scientific">Colwellia psychrerythraea</name>
    <name type="common">Vibrio psychroerythus</name>
    <dbReference type="NCBI Taxonomy" id="28229"/>
    <lineage>
        <taxon>Bacteria</taxon>
        <taxon>Pseudomonadati</taxon>
        <taxon>Pseudomonadota</taxon>
        <taxon>Gammaproteobacteria</taxon>
        <taxon>Alteromonadales</taxon>
        <taxon>Colwelliaceae</taxon>
        <taxon>Colwellia</taxon>
    </lineage>
</organism>
<evidence type="ECO:0000313" key="1">
    <source>
        <dbReference type="EMBL" id="KGJ89804.1"/>
    </source>
</evidence>
<dbReference type="EMBL" id="JQEC01000054">
    <property type="protein sequence ID" value="KGJ89804.1"/>
    <property type="molecule type" value="Genomic_DNA"/>
</dbReference>
<gene>
    <name evidence="1" type="ORF">GAB14E_3965</name>
</gene>
<comment type="caution">
    <text evidence="1">The sequence shown here is derived from an EMBL/GenBank/DDBJ whole genome shotgun (WGS) entry which is preliminary data.</text>
</comment>